<name>A0A508X321_9HYPH</name>
<dbReference type="AlphaFoldDB" id="A0A508X321"/>
<protein>
    <submittedName>
        <fullName evidence="2">Uncharacterized protein</fullName>
    </submittedName>
</protein>
<proteinExistence type="predicted"/>
<feature type="compositionally biased region" description="Basic and acidic residues" evidence="1">
    <location>
        <begin position="53"/>
        <end position="71"/>
    </location>
</feature>
<organism evidence="2">
    <name type="scientific">Sinorhizobium medicae</name>
    <dbReference type="NCBI Taxonomy" id="110321"/>
    <lineage>
        <taxon>Bacteria</taxon>
        <taxon>Pseudomonadati</taxon>
        <taxon>Pseudomonadota</taxon>
        <taxon>Alphaproteobacteria</taxon>
        <taxon>Hyphomicrobiales</taxon>
        <taxon>Rhizobiaceae</taxon>
        <taxon>Sinorhizobium/Ensifer group</taxon>
        <taxon>Sinorhizobium</taxon>
    </lineage>
</organism>
<sequence length="83" mass="9356">MLISAPALAMTAFTPTPPGRMRHRLCRRARRCRGEPFGDRVADERATGFRCGTDRASYHGKRGEEADEPTHFRPKGRGLDQMI</sequence>
<feature type="region of interest" description="Disordered" evidence="1">
    <location>
        <begin position="53"/>
        <end position="83"/>
    </location>
</feature>
<accession>A0A508X321</accession>
<reference evidence="2" key="1">
    <citation type="submission" date="2019-06" db="EMBL/GenBank/DDBJ databases">
        <authorList>
            <person name="Le Quere A."/>
            <person name="Colella S."/>
        </authorList>
    </citation>
    <scope>NUCLEOTIDE SEQUENCE</scope>
    <source>
        <strain evidence="2">EmedicaeMD41</strain>
    </source>
</reference>
<dbReference type="Proteomes" id="UP000507954">
    <property type="component" value="Unassembled WGS sequence"/>
</dbReference>
<evidence type="ECO:0000313" key="2">
    <source>
        <dbReference type="EMBL" id="VTZ62222.1"/>
    </source>
</evidence>
<gene>
    <name evidence="2" type="ORF">EMEDMD4_370086</name>
</gene>
<dbReference type="EMBL" id="CABFNB010000103">
    <property type="protein sequence ID" value="VTZ62222.1"/>
    <property type="molecule type" value="Genomic_DNA"/>
</dbReference>
<evidence type="ECO:0000256" key="1">
    <source>
        <dbReference type="SAM" id="MobiDB-lite"/>
    </source>
</evidence>